<sequence>MAFLCPSDGDGCSYDECRCANASHVRELVNVSLDGQPCYACEPPRLPACTEATDQCTPEACACANSRTHVKYNASTVDGSPCFYCEPIGGYWSFGRNEMALVLLALLLVALWRSGQRRRVRDGRSAGSLRLPRRSAENQQKAIRVSQEPLRFYEQVLQVIEDVIDTLIDGACELVSWPFRPGLDDVSVKSRSRKLKSWIKTNGWDLTSVSALLGNQNLRLNMSELVMKWIGPVLRVAKHGWVMSSTMTYQGGRDTCMESQLDLLAELPTDLPRELSLVLAARQGQHHLLEALLDSQVDPNATDPHGGTALLRAVQLGITARPSIEALLKAKADVSRASSLGETPLGEAAGQGPPELVARLLEANTPSADCLRTSLEKAAQLGNRQTTRMLLSGLAAAKAVPSAEALIGWVNCGDAEMVLELLKGRTDVNQAREHDGATAVLVAASSPNPQLIQLLCAQLADVNCSDRSHRTPLAAASAVGGDAAVGALLAANAQVDGAPLVAAALAGRTSTAKLLLESGAASNARDLAGRTPLASAAASGSLQLCQALLLARADPQIRSGAGKGAPPLAIAVAAQHISLVEELLRARADVDALSERGQTPLMLAAAAGHQEMSEKLLEAGAQVNDCSEDGKTALILAAGIGSPICQLLLSHRADLQHRSATGISALHTAAANGHEELCRVARRAGYGALAELLETGSS</sequence>
<accession>A0ABP0RSS6</accession>
<feature type="repeat" description="ANK" evidence="3">
    <location>
        <begin position="596"/>
        <end position="628"/>
    </location>
</feature>
<dbReference type="EMBL" id="CAXAMM010042017">
    <property type="protein sequence ID" value="CAK9102505.1"/>
    <property type="molecule type" value="Genomic_DNA"/>
</dbReference>
<keyword evidence="5" id="KW-1185">Reference proteome</keyword>
<reference evidence="4 5" key="1">
    <citation type="submission" date="2024-02" db="EMBL/GenBank/DDBJ databases">
        <authorList>
            <person name="Chen Y."/>
            <person name="Shah S."/>
            <person name="Dougan E. K."/>
            <person name="Thang M."/>
            <person name="Chan C."/>
        </authorList>
    </citation>
    <scope>NUCLEOTIDE SEQUENCE [LARGE SCALE GENOMIC DNA]</scope>
</reference>
<feature type="repeat" description="ANK" evidence="3">
    <location>
        <begin position="528"/>
        <end position="560"/>
    </location>
</feature>
<gene>
    <name evidence="4" type="ORF">SCF082_LOCUS47905</name>
</gene>
<dbReference type="Proteomes" id="UP001642464">
    <property type="component" value="Unassembled WGS sequence"/>
</dbReference>
<dbReference type="SUPFAM" id="SSF48403">
    <property type="entry name" value="Ankyrin repeat"/>
    <property type="match status" value="1"/>
</dbReference>
<evidence type="ECO:0000313" key="5">
    <source>
        <dbReference type="Proteomes" id="UP001642464"/>
    </source>
</evidence>
<dbReference type="PANTHER" id="PTHR24198">
    <property type="entry name" value="ANKYRIN REPEAT AND PROTEIN KINASE DOMAIN-CONTAINING PROTEIN"/>
    <property type="match status" value="1"/>
</dbReference>
<evidence type="ECO:0000313" key="4">
    <source>
        <dbReference type="EMBL" id="CAK9102505.1"/>
    </source>
</evidence>
<name>A0ABP0RSS6_9DINO</name>
<proteinExistence type="predicted"/>
<protein>
    <submittedName>
        <fullName evidence="4">Ankyrin repeat domain-containing protein 50</fullName>
    </submittedName>
</protein>
<dbReference type="SMART" id="SM00248">
    <property type="entry name" value="ANK"/>
    <property type="match status" value="10"/>
</dbReference>
<dbReference type="Pfam" id="PF12796">
    <property type="entry name" value="Ank_2"/>
    <property type="match status" value="3"/>
</dbReference>
<dbReference type="Gene3D" id="1.25.40.20">
    <property type="entry name" value="Ankyrin repeat-containing domain"/>
    <property type="match status" value="4"/>
</dbReference>
<dbReference type="InterPro" id="IPR036770">
    <property type="entry name" value="Ankyrin_rpt-contain_sf"/>
</dbReference>
<dbReference type="PROSITE" id="PS50297">
    <property type="entry name" value="ANK_REP_REGION"/>
    <property type="match status" value="2"/>
</dbReference>
<feature type="repeat" description="ANK" evidence="3">
    <location>
        <begin position="563"/>
        <end position="595"/>
    </location>
</feature>
<dbReference type="InterPro" id="IPR002110">
    <property type="entry name" value="Ankyrin_rpt"/>
</dbReference>
<evidence type="ECO:0000256" key="2">
    <source>
        <dbReference type="ARBA" id="ARBA00023043"/>
    </source>
</evidence>
<comment type="caution">
    <text evidence="4">The sequence shown here is derived from an EMBL/GenBank/DDBJ whole genome shotgun (WGS) entry which is preliminary data.</text>
</comment>
<feature type="repeat" description="ANK" evidence="3">
    <location>
        <begin position="435"/>
        <end position="467"/>
    </location>
</feature>
<dbReference type="PANTHER" id="PTHR24198:SF165">
    <property type="entry name" value="ANKYRIN REPEAT-CONTAINING PROTEIN-RELATED"/>
    <property type="match status" value="1"/>
</dbReference>
<keyword evidence="2 3" id="KW-0040">ANK repeat</keyword>
<dbReference type="PROSITE" id="PS50088">
    <property type="entry name" value="ANK_REPEAT"/>
    <property type="match status" value="5"/>
</dbReference>
<evidence type="ECO:0000256" key="1">
    <source>
        <dbReference type="ARBA" id="ARBA00022737"/>
    </source>
</evidence>
<feature type="repeat" description="ANK" evidence="3">
    <location>
        <begin position="495"/>
        <end position="527"/>
    </location>
</feature>
<keyword evidence="1" id="KW-0677">Repeat</keyword>
<evidence type="ECO:0000256" key="3">
    <source>
        <dbReference type="PROSITE-ProRule" id="PRU00023"/>
    </source>
</evidence>
<organism evidence="4 5">
    <name type="scientific">Durusdinium trenchii</name>
    <dbReference type="NCBI Taxonomy" id="1381693"/>
    <lineage>
        <taxon>Eukaryota</taxon>
        <taxon>Sar</taxon>
        <taxon>Alveolata</taxon>
        <taxon>Dinophyceae</taxon>
        <taxon>Suessiales</taxon>
        <taxon>Symbiodiniaceae</taxon>
        <taxon>Durusdinium</taxon>
    </lineage>
</organism>